<dbReference type="EMBL" id="FOKJ01000054">
    <property type="protein sequence ID" value="SFB47000.1"/>
    <property type="molecule type" value="Genomic_DNA"/>
</dbReference>
<name>A0A1I4E7K0_9GAMM</name>
<evidence type="ECO:0000313" key="5">
    <source>
        <dbReference type="Proteomes" id="UP000199579"/>
    </source>
</evidence>
<evidence type="ECO:0000313" key="4">
    <source>
        <dbReference type="Proteomes" id="UP000198861"/>
    </source>
</evidence>
<evidence type="ECO:0000313" key="3">
    <source>
        <dbReference type="EMBL" id="SFL01233.1"/>
    </source>
</evidence>
<sequence length="51" mass="5481">MSALIGYLKHETGSFPVALLPLCALTAIGCMLVLFIGYRNTRMNGARPLAN</sequence>
<keyword evidence="1" id="KW-0812">Transmembrane</keyword>
<dbReference type="RefSeq" id="WP_244541099.1">
    <property type="nucleotide sequence ID" value="NZ_FOKJ01000054.1"/>
</dbReference>
<proteinExistence type="predicted"/>
<keyword evidence="1" id="KW-0472">Membrane</keyword>
<dbReference type="Proteomes" id="UP000198861">
    <property type="component" value="Unassembled WGS sequence"/>
</dbReference>
<keyword evidence="1" id="KW-1133">Transmembrane helix</keyword>
<reference evidence="3 5" key="2">
    <citation type="submission" date="2016-10" db="EMBL/GenBank/DDBJ databases">
        <authorList>
            <person name="de Groot N.N."/>
        </authorList>
    </citation>
    <scope>NUCLEOTIDE SEQUENCE [LARGE SCALE GENOMIC DNA]</scope>
    <source>
        <strain evidence="3 5">DSM 381</strain>
    </source>
</reference>
<dbReference type="Proteomes" id="UP000199579">
    <property type="component" value="Unassembled WGS sequence"/>
</dbReference>
<evidence type="ECO:0000256" key="1">
    <source>
        <dbReference type="SAM" id="Phobius"/>
    </source>
</evidence>
<feature type="transmembrane region" description="Helical" evidence="1">
    <location>
        <begin position="15"/>
        <end position="38"/>
    </location>
</feature>
<organism evidence="3 5">
    <name type="scientific">Azotobacter beijerinckii</name>
    <dbReference type="NCBI Taxonomy" id="170623"/>
    <lineage>
        <taxon>Bacteria</taxon>
        <taxon>Pseudomonadati</taxon>
        <taxon>Pseudomonadota</taxon>
        <taxon>Gammaproteobacteria</taxon>
        <taxon>Pseudomonadales</taxon>
        <taxon>Pseudomonadaceae</taxon>
        <taxon>Azotobacter</taxon>
    </lineage>
</organism>
<keyword evidence="4" id="KW-1185">Reference proteome</keyword>
<evidence type="ECO:0000313" key="2">
    <source>
        <dbReference type="EMBL" id="SFB47000.1"/>
    </source>
</evidence>
<reference evidence="2 4" key="1">
    <citation type="submission" date="2016-10" db="EMBL/GenBank/DDBJ databases">
        <authorList>
            <person name="Varghese N."/>
            <person name="Submissions S."/>
        </authorList>
    </citation>
    <scope>NUCLEOTIDE SEQUENCE [LARGE SCALE GENOMIC DNA]</scope>
    <source>
        <strain evidence="2 4">DSM 282</strain>
    </source>
</reference>
<accession>A0A1I4E7K0</accession>
<dbReference type="AlphaFoldDB" id="A0A1I4E7K0"/>
<dbReference type="EMBL" id="FOSX01000046">
    <property type="protein sequence ID" value="SFL01233.1"/>
    <property type="molecule type" value="Genomic_DNA"/>
</dbReference>
<gene>
    <name evidence="2" type="ORF">SAMN04244571_03045</name>
    <name evidence="3" type="ORF">SAMN04244574_02760</name>
</gene>
<protein>
    <submittedName>
        <fullName evidence="3">Uncharacterized protein</fullName>
    </submittedName>
</protein>